<evidence type="ECO:0000256" key="8">
    <source>
        <dbReference type="PIRSR" id="PIRSR601580-3"/>
    </source>
</evidence>
<dbReference type="Pfam" id="PF00262">
    <property type="entry name" value="Calreticulin"/>
    <property type="match status" value="1"/>
</dbReference>
<evidence type="ECO:0000313" key="12">
    <source>
        <dbReference type="Proteomes" id="UP000245383"/>
    </source>
</evidence>
<gene>
    <name evidence="11" type="ORF">BB561_001355</name>
</gene>
<evidence type="ECO:0000256" key="4">
    <source>
        <dbReference type="ARBA" id="ARBA00022824"/>
    </source>
</evidence>
<dbReference type="Gene3D" id="2.60.120.200">
    <property type="match status" value="1"/>
</dbReference>
<dbReference type="PANTHER" id="PTHR11073">
    <property type="entry name" value="CALRETICULIN AND CALNEXIN"/>
    <property type="match status" value="1"/>
</dbReference>
<evidence type="ECO:0000313" key="11">
    <source>
        <dbReference type="EMBL" id="PVU96188.1"/>
    </source>
</evidence>
<protein>
    <recommendedName>
        <fullName evidence="13">Calnexin</fullName>
    </recommendedName>
</protein>
<feature type="disulfide bond" evidence="8">
    <location>
        <begin position="151"/>
        <end position="198"/>
    </location>
</feature>
<dbReference type="Gene3D" id="2.10.250.10">
    <property type="entry name" value="Calreticulin/calnexin, P domain"/>
    <property type="match status" value="1"/>
</dbReference>
<dbReference type="EMBL" id="MBFR01000039">
    <property type="protein sequence ID" value="PVU96188.1"/>
    <property type="molecule type" value="Genomic_DNA"/>
</dbReference>
<evidence type="ECO:0008006" key="13">
    <source>
        <dbReference type="Google" id="ProtNLM"/>
    </source>
</evidence>
<dbReference type="Proteomes" id="UP000245383">
    <property type="component" value="Unassembled WGS sequence"/>
</dbReference>
<keyword evidence="4 9" id="KW-0256">Endoplasmic reticulum</keyword>
<dbReference type="OrthoDB" id="1938156at2759"/>
<dbReference type="SUPFAM" id="SSF49899">
    <property type="entry name" value="Concanavalin A-like lectins/glucanases"/>
    <property type="match status" value="2"/>
</dbReference>
<dbReference type="InterPro" id="IPR013320">
    <property type="entry name" value="ConA-like_dom_sf"/>
</dbReference>
<dbReference type="GO" id="GO:0005509">
    <property type="term" value="F:calcium ion binding"/>
    <property type="evidence" value="ECO:0007669"/>
    <property type="project" value="InterPro"/>
</dbReference>
<feature type="compositionally biased region" description="Basic and acidic residues" evidence="10">
    <location>
        <begin position="273"/>
        <end position="285"/>
    </location>
</feature>
<dbReference type="GO" id="GO:0005789">
    <property type="term" value="C:endoplasmic reticulum membrane"/>
    <property type="evidence" value="ECO:0007669"/>
    <property type="project" value="UniProtKB-SubCell"/>
</dbReference>
<keyword evidence="5 9" id="KW-1133">Transmembrane helix</keyword>
<organism evidence="11 12">
    <name type="scientific">Smittium simulii</name>
    <dbReference type="NCBI Taxonomy" id="133385"/>
    <lineage>
        <taxon>Eukaryota</taxon>
        <taxon>Fungi</taxon>
        <taxon>Fungi incertae sedis</taxon>
        <taxon>Zoopagomycota</taxon>
        <taxon>Kickxellomycotina</taxon>
        <taxon>Harpellomycetes</taxon>
        <taxon>Harpellales</taxon>
        <taxon>Legeriomycetaceae</taxon>
        <taxon>Smittium</taxon>
    </lineage>
</organism>
<evidence type="ECO:0000256" key="7">
    <source>
        <dbReference type="ARBA" id="ARBA00023186"/>
    </source>
</evidence>
<dbReference type="InterPro" id="IPR009033">
    <property type="entry name" value="Calreticulin/calnexin_P_dom_sf"/>
</dbReference>
<dbReference type="FunFam" id="2.10.250.10:FF:000001">
    <property type="entry name" value="Calnexin homolog"/>
    <property type="match status" value="1"/>
</dbReference>
<comment type="similarity">
    <text evidence="2 9">Belongs to the calreticulin family.</text>
</comment>
<feature type="region of interest" description="Disordered" evidence="10">
    <location>
        <begin position="563"/>
        <end position="593"/>
    </location>
</feature>
<feature type="transmembrane region" description="Helical" evidence="9">
    <location>
        <begin position="532"/>
        <end position="554"/>
    </location>
</feature>
<evidence type="ECO:0000256" key="5">
    <source>
        <dbReference type="ARBA" id="ARBA00022989"/>
    </source>
</evidence>
<evidence type="ECO:0000256" key="10">
    <source>
        <dbReference type="SAM" id="MobiDB-lite"/>
    </source>
</evidence>
<dbReference type="GO" id="GO:0036503">
    <property type="term" value="P:ERAD pathway"/>
    <property type="evidence" value="ECO:0007669"/>
    <property type="project" value="TreeGrafter"/>
</dbReference>
<comment type="caution">
    <text evidence="11">The sequence shown here is derived from an EMBL/GenBank/DDBJ whole genome shotgun (WGS) entry which is preliminary data.</text>
</comment>
<dbReference type="STRING" id="133385.A0A2T9YV23"/>
<accession>A0A2T9YV23</accession>
<comment type="subcellular location">
    <subcellularLocation>
        <location evidence="1">Endoplasmic reticulum membrane</location>
        <topology evidence="1">Single-pass membrane protein</topology>
    </subcellularLocation>
</comment>
<keyword evidence="3 9" id="KW-0812">Transmembrane</keyword>
<reference evidence="11 12" key="1">
    <citation type="journal article" date="2018" name="MBio">
        <title>Comparative Genomics Reveals the Core Gene Toolbox for the Fungus-Insect Symbiosis.</title>
        <authorList>
            <person name="Wang Y."/>
            <person name="Stata M."/>
            <person name="Wang W."/>
            <person name="Stajich J.E."/>
            <person name="White M.M."/>
            <person name="Moncalvo J.M."/>
        </authorList>
    </citation>
    <scope>NUCLEOTIDE SEQUENCE [LARGE SCALE GENOMIC DNA]</scope>
    <source>
        <strain evidence="11 12">SWE-8-4</strain>
    </source>
</reference>
<proteinExistence type="inferred from homology"/>
<evidence type="ECO:0000256" key="9">
    <source>
        <dbReference type="RuleBase" id="RU362126"/>
    </source>
</evidence>
<evidence type="ECO:0000256" key="2">
    <source>
        <dbReference type="ARBA" id="ARBA00010983"/>
    </source>
</evidence>
<evidence type="ECO:0000256" key="3">
    <source>
        <dbReference type="ARBA" id="ARBA00022692"/>
    </source>
</evidence>
<sequence length="593" mass="68151">MKVSILYQFAAAMILPKGLIHFASADNIDYSNITPEIIKKYAGNVTMDEFQIFSPEDAVIWEQFTEESFKKWIPSKATIKNEDGSEVLKYTGSWSLEEPTIYKNTEDDLGLTLKTPAAHHAISRKFDRVFNPKGKPLIIQFEVKMQTPITCAGAYMKLLRGPPENIEGEEQIEDDSIKDFEQFSDKAPYTIMFGPDICDDKKIHFIINAYNPITKKFEEKHMVDRPEPRFDQMSHLYTLMIDLDNSFKILVDNKVTRTGNLLTDFEPPINPPKEIDDSTDFKPEDWDDRKEIIDENAVKPDDWDENAPRYVEDAYAIKPKDWNESLPSMIPDPDVIKPEEWDDEMDGEWEPPTIRNPACKKISGCGPYKRPMIANPNYKGKWEKPMIKNPDYKGEWAAKKIPNPDYFETEFPCEFTPLSGIGFELWSMNSDIMFDNIYIGTSEGESVRLSNSIWVKKYEKETEIENSIKFYESDKLARKEFNTVPPAFDLRARSLYYYYQYIGKIIDLSDTYKQSGIVVALKKHPKVAAGTFILITYIAYLFNSIAIGILNFFVQPNAVSKKIPEPKDETTKKESTKKESTGKESTGKGGKDL</sequence>
<dbReference type="SUPFAM" id="SSF63887">
    <property type="entry name" value="P-domain of calnexin/calreticulin"/>
    <property type="match status" value="1"/>
</dbReference>
<dbReference type="GO" id="GO:0006457">
    <property type="term" value="P:protein folding"/>
    <property type="evidence" value="ECO:0007669"/>
    <property type="project" value="InterPro"/>
</dbReference>
<evidence type="ECO:0000256" key="1">
    <source>
        <dbReference type="ARBA" id="ARBA00004389"/>
    </source>
</evidence>
<dbReference type="PANTHER" id="PTHR11073:SF1">
    <property type="entry name" value="CALNEXIN 14D-RELATED"/>
    <property type="match status" value="1"/>
</dbReference>
<keyword evidence="12" id="KW-1185">Reference proteome</keyword>
<dbReference type="AlphaFoldDB" id="A0A2T9YV23"/>
<keyword evidence="8" id="KW-1015">Disulfide bond</keyword>
<feature type="region of interest" description="Disordered" evidence="10">
    <location>
        <begin position="263"/>
        <end position="285"/>
    </location>
</feature>
<keyword evidence="6 9" id="KW-0472">Membrane</keyword>
<dbReference type="PRINTS" id="PR00626">
    <property type="entry name" value="CALRETICULIN"/>
</dbReference>
<keyword evidence="7 9" id="KW-0143">Chaperone</keyword>
<name>A0A2T9YV23_9FUNG</name>
<dbReference type="InterPro" id="IPR001580">
    <property type="entry name" value="Calret/calnex"/>
</dbReference>
<dbReference type="GO" id="GO:0051082">
    <property type="term" value="F:unfolded protein binding"/>
    <property type="evidence" value="ECO:0007669"/>
    <property type="project" value="InterPro"/>
</dbReference>
<evidence type="ECO:0000256" key="6">
    <source>
        <dbReference type="ARBA" id="ARBA00023136"/>
    </source>
</evidence>